<dbReference type="EMBL" id="PGCJ01000411">
    <property type="protein sequence ID" value="PLW29429.1"/>
    <property type="molecule type" value="Genomic_DNA"/>
</dbReference>
<protein>
    <recommendedName>
        <fullName evidence="1">Reverse transcriptase Ty1/copia-type domain-containing protein</fullName>
    </recommendedName>
</protein>
<comment type="caution">
    <text evidence="2">The sequence shown here is derived from an EMBL/GenBank/DDBJ whole genome shotgun (WGS) entry which is preliminary data.</text>
</comment>
<dbReference type="OrthoDB" id="3028009at2759"/>
<evidence type="ECO:0000313" key="3">
    <source>
        <dbReference type="Proteomes" id="UP000235388"/>
    </source>
</evidence>
<name>A0A2N5TVC7_9BASI</name>
<dbReference type="InterPro" id="IPR043502">
    <property type="entry name" value="DNA/RNA_pol_sf"/>
</dbReference>
<dbReference type="AlphaFoldDB" id="A0A2N5TVC7"/>
<evidence type="ECO:0000259" key="1">
    <source>
        <dbReference type="Pfam" id="PF07727"/>
    </source>
</evidence>
<accession>A0A2N5TVC7</accession>
<proteinExistence type="predicted"/>
<evidence type="ECO:0000313" key="2">
    <source>
        <dbReference type="EMBL" id="PLW29429.1"/>
    </source>
</evidence>
<reference evidence="2 3" key="1">
    <citation type="submission" date="2017-11" db="EMBL/GenBank/DDBJ databases">
        <title>De novo assembly and phasing of dikaryotic genomes from two isolates of Puccinia coronata f. sp. avenae, the causal agent of oat crown rust.</title>
        <authorList>
            <person name="Miller M.E."/>
            <person name="Zhang Y."/>
            <person name="Omidvar V."/>
            <person name="Sperschneider J."/>
            <person name="Schwessinger B."/>
            <person name="Raley C."/>
            <person name="Palmer J.M."/>
            <person name="Garnica D."/>
            <person name="Upadhyaya N."/>
            <person name="Rathjen J."/>
            <person name="Taylor J.M."/>
            <person name="Park R.F."/>
            <person name="Dodds P.N."/>
            <person name="Hirsch C.D."/>
            <person name="Kianian S.F."/>
            <person name="Figueroa M."/>
        </authorList>
    </citation>
    <scope>NUCLEOTIDE SEQUENCE [LARGE SCALE GENOMIC DNA]</scope>
    <source>
        <strain evidence="2">12NC29</strain>
    </source>
</reference>
<gene>
    <name evidence="2" type="ORF">PCANC_24365</name>
</gene>
<feature type="domain" description="Reverse transcriptase Ty1/copia-type" evidence="1">
    <location>
        <begin position="2"/>
        <end position="169"/>
    </location>
</feature>
<dbReference type="SUPFAM" id="SSF56672">
    <property type="entry name" value="DNA/RNA polymerases"/>
    <property type="match status" value="1"/>
</dbReference>
<dbReference type="PANTHER" id="PTHR11439">
    <property type="entry name" value="GAG-POL-RELATED RETROTRANSPOSON"/>
    <property type="match status" value="1"/>
</dbReference>
<sequence length="341" mass="39053">MLLLYSLHENLSITQFNVQGAFLHAPLSKEVFIKTPKGVNRPTPYLKLKKSLYGFKQSPKNWYKTLTGWLNLIGFEESNCNPCLFVCNNKVSFVFFHINDLILVSPGNNFKVEFKNRFSNSLCHNPNTILGMKFERCRNKIMLSLPKHIQHGLEELGLTNCKTSVTPMTPNLKLVNASDDDHARFKKLNINYQSAIGLLNHIAQLARPDISFAVSNLAQHSVKPGMTHWHEVKKVWQYLKGTINFKLTLQIKNPDQLLQIYSDASWGDDPQDRTSQSVTYSSTEAKLSPLVDSFHEGIWLKALLAEIWSIQMDAANHLIDDAELNERLMMEEEEFKIKFSN</sequence>
<organism evidence="2 3">
    <name type="scientific">Puccinia coronata f. sp. avenae</name>
    <dbReference type="NCBI Taxonomy" id="200324"/>
    <lineage>
        <taxon>Eukaryota</taxon>
        <taxon>Fungi</taxon>
        <taxon>Dikarya</taxon>
        <taxon>Basidiomycota</taxon>
        <taxon>Pucciniomycotina</taxon>
        <taxon>Pucciniomycetes</taxon>
        <taxon>Pucciniales</taxon>
        <taxon>Pucciniaceae</taxon>
        <taxon>Puccinia</taxon>
    </lineage>
</organism>
<dbReference type="Pfam" id="PF07727">
    <property type="entry name" value="RVT_2"/>
    <property type="match status" value="1"/>
</dbReference>
<dbReference type="InterPro" id="IPR013103">
    <property type="entry name" value="RVT_2"/>
</dbReference>
<dbReference type="PANTHER" id="PTHR11439:SF440">
    <property type="entry name" value="INTEGRASE CATALYTIC DOMAIN-CONTAINING PROTEIN"/>
    <property type="match status" value="1"/>
</dbReference>
<dbReference type="STRING" id="200324.A0A2N5TVC7"/>
<dbReference type="Proteomes" id="UP000235388">
    <property type="component" value="Unassembled WGS sequence"/>
</dbReference>
<keyword evidence="3" id="KW-1185">Reference proteome</keyword>